<sequence>MKLRTTAKQIAAGIIAAAMLVGTLAGCSGNSTKQSSASSKAETSETSTASIKRSESHDPSIVKANGKYYIFGSHRAWLKSDDLINWSTFTNNLSTDYERVFKDIWEGWAKQSTNPDVKGNMWAPDVVWNETMGKWCMYMSINGDNYRSVIVLLTADDIEGDWTYVGPVVYSGFEKVNAGKTDVWKVLGEGADLTRYASQTDTGINAIDPCVKTDDNGNMWMTFGSWFGGMWMFKLDSATGLRDYSTTYETVSNQSDAYYGIKLGGGFGNSGEGSYLIHTNGYWYLFASYGNLQQTGGYQIRMFRSENITGPYVDEAGNTAVSTRAIGNNWQSDTGIRLMSSIQWSGNDNANIEVSQGHNSVLVDDDGTIYLVYHTRFSGSGEKHEVRVRELLTTSDGWLVAAPYEYTGTKADQQGYDAADLTGDYELVTHDKSTYFKGPKKVTDKTSTDYRGVNKPVNITLNEDGTVSGDQTGTWQATEGSNQMTITLTGEDGDVTYNGAFDELPRDKDQKEVMTFSAVGNNVCIWGSQK</sequence>
<dbReference type="Pfam" id="PF04616">
    <property type="entry name" value="Glyco_hydro_43"/>
    <property type="match status" value="2"/>
</dbReference>
<proteinExistence type="inferred from homology"/>
<accession>A0A0A7I3L8</accession>
<feature type="compositionally biased region" description="Low complexity" evidence="8">
    <location>
        <begin position="31"/>
        <end position="50"/>
    </location>
</feature>
<feature type="active site" description="Proton acceptor" evidence="5">
    <location>
        <position position="58"/>
    </location>
</feature>
<dbReference type="GO" id="GO:0005975">
    <property type="term" value="P:carbohydrate metabolic process"/>
    <property type="evidence" value="ECO:0007669"/>
    <property type="project" value="InterPro"/>
</dbReference>
<name>A0A0A7I3L8_9BIFI</name>
<evidence type="ECO:0000256" key="8">
    <source>
        <dbReference type="SAM" id="MobiDB-lite"/>
    </source>
</evidence>
<dbReference type="Proteomes" id="UP000030625">
    <property type="component" value="Chromosome"/>
</dbReference>
<dbReference type="InterPro" id="IPR006710">
    <property type="entry name" value="Glyco_hydro_43"/>
</dbReference>
<dbReference type="AlphaFoldDB" id="A0A0A7I3L8"/>
<feature type="chain" id="PRO_5039712457" evidence="9">
    <location>
        <begin position="26"/>
        <end position="530"/>
    </location>
</feature>
<organism evidence="11 12">
    <name type="scientific">Bifidobacterium catenulatum PV20-2</name>
    <dbReference type="NCBI Taxonomy" id="1447716"/>
    <lineage>
        <taxon>Bacteria</taxon>
        <taxon>Bacillati</taxon>
        <taxon>Actinomycetota</taxon>
        <taxon>Actinomycetes</taxon>
        <taxon>Bifidobacteriales</taxon>
        <taxon>Bifidobacteriaceae</taxon>
        <taxon>Bifidobacterium</taxon>
    </lineage>
</organism>
<evidence type="ECO:0000256" key="2">
    <source>
        <dbReference type="ARBA" id="ARBA00009865"/>
    </source>
</evidence>
<dbReference type="OrthoDB" id="9801455at2"/>
<dbReference type="PANTHER" id="PTHR43301">
    <property type="entry name" value="ARABINAN ENDO-1,5-ALPHA-L-ARABINOSIDASE"/>
    <property type="match status" value="1"/>
</dbReference>
<evidence type="ECO:0000256" key="7">
    <source>
        <dbReference type="RuleBase" id="RU361187"/>
    </source>
</evidence>
<protein>
    <submittedName>
        <fullName evidence="11">Beta-xylosidase</fullName>
    </submittedName>
</protein>
<dbReference type="Gene3D" id="2.40.128.10">
    <property type="match status" value="1"/>
</dbReference>
<comment type="pathway">
    <text evidence="1">Glycan metabolism; L-arabinan degradation.</text>
</comment>
<keyword evidence="4 7" id="KW-0326">Glycosidase</keyword>
<comment type="similarity">
    <text evidence="2 7">Belongs to the glycosyl hydrolase 43 family.</text>
</comment>
<evidence type="ECO:0000256" key="5">
    <source>
        <dbReference type="PIRSR" id="PIRSR606710-1"/>
    </source>
</evidence>
<keyword evidence="9" id="KW-0732">Signal</keyword>
<dbReference type="InterPro" id="IPR050727">
    <property type="entry name" value="GH43_arabinanases"/>
</dbReference>
<dbReference type="InterPro" id="IPR023296">
    <property type="entry name" value="Glyco_hydro_beta-prop_sf"/>
</dbReference>
<keyword evidence="3 7" id="KW-0378">Hydrolase</keyword>
<feature type="active site" description="Proton donor" evidence="5">
    <location>
        <position position="272"/>
    </location>
</feature>
<dbReference type="RefSeq" id="WP_039196768.1">
    <property type="nucleotide sequence ID" value="NZ_CP007456.1"/>
</dbReference>
<gene>
    <name evidence="11" type="ORF">AH68_00855</name>
</gene>
<dbReference type="SUPFAM" id="SSF75005">
    <property type="entry name" value="Arabinanase/levansucrase/invertase"/>
    <property type="match status" value="1"/>
</dbReference>
<evidence type="ECO:0000313" key="11">
    <source>
        <dbReference type="EMBL" id="AIZ13805.1"/>
    </source>
</evidence>
<feature type="signal peptide" evidence="9">
    <location>
        <begin position="1"/>
        <end position="25"/>
    </location>
</feature>
<dbReference type="PANTHER" id="PTHR43301:SF3">
    <property type="entry name" value="ARABINAN ENDO-1,5-ALPHA-L-ARABINOSIDASE A-RELATED"/>
    <property type="match status" value="1"/>
</dbReference>
<evidence type="ECO:0000313" key="12">
    <source>
        <dbReference type="Proteomes" id="UP000030625"/>
    </source>
</evidence>
<dbReference type="EMBL" id="CP007456">
    <property type="protein sequence ID" value="AIZ13805.1"/>
    <property type="molecule type" value="Genomic_DNA"/>
</dbReference>
<evidence type="ECO:0000256" key="9">
    <source>
        <dbReference type="SAM" id="SignalP"/>
    </source>
</evidence>
<evidence type="ECO:0000256" key="3">
    <source>
        <dbReference type="ARBA" id="ARBA00022801"/>
    </source>
</evidence>
<evidence type="ECO:0000256" key="6">
    <source>
        <dbReference type="PIRSR" id="PIRSR606710-2"/>
    </source>
</evidence>
<dbReference type="PROSITE" id="PS51257">
    <property type="entry name" value="PROKAR_LIPOPROTEIN"/>
    <property type="match status" value="1"/>
</dbReference>
<feature type="site" description="Important for catalytic activity, responsible for pKa modulation of the active site Glu and correct orientation of both the proton donor and substrate" evidence="6">
    <location>
        <position position="208"/>
    </location>
</feature>
<evidence type="ECO:0000256" key="1">
    <source>
        <dbReference type="ARBA" id="ARBA00004834"/>
    </source>
</evidence>
<dbReference type="Pfam" id="PF16369">
    <property type="entry name" value="GH43_C"/>
    <property type="match status" value="1"/>
</dbReference>
<dbReference type="STRING" id="1447716.AH68_00855"/>
<dbReference type="KEGG" id="bka:AH68_00855"/>
<dbReference type="GO" id="GO:0004553">
    <property type="term" value="F:hydrolase activity, hydrolyzing O-glycosyl compounds"/>
    <property type="evidence" value="ECO:0007669"/>
    <property type="project" value="InterPro"/>
</dbReference>
<dbReference type="Gene3D" id="2.115.10.20">
    <property type="entry name" value="Glycosyl hydrolase domain, family 43"/>
    <property type="match status" value="1"/>
</dbReference>
<feature type="region of interest" description="Disordered" evidence="8">
    <location>
        <begin position="31"/>
        <end position="58"/>
    </location>
</feature>
<reference evidence="11 12" key="1">
    <citation type="journal article" date="2015" name="Genome Announc.">
        <title>Complete and Assembled Genome Sequence of Bifidobacterium kashiwanohense PV20-2, Isolated from the Feces of an Anemic Kenyan Infant.</title>
        <authorList>
            <person name="Vazquez-Gutierrez P."/>
            <person name="Lacroix C."/>
            <person name="Chassard C."/>
            <person name="Klumpp J."/>
            <person name="Jans C."/>
            <person name="Stevens M.J."/>
        </authorList>
    </citation>
    <scope>NUCLEOTIDE SEQUENCE [LARGE SCALE GENOMIC DNA]</scope>
    <source>
        <strain evidence="11 12">PV20-2</strain>
    </source>
</reference>
<dbReference type="CDD" id="cd18832">
    <property type="entry name" value="GH43_GsAbnA-like"/>
    <property type="match status" value="1"/>
</dbReference>
<feature type="domain" description="Extracellular endo-alpha-(1-&gt;5)-L-arabinanase C-terminal" evidence="10">
    <location>
        <begin position="403"/>
        <end position="527"/>
    </location>
</feature>
<evidence type="ECO:0000256" key="4">
    <source>
        <dbReference type="ARBA" id="ARBA00023295"/>
    </source>
</evidence>
<dbReference type="HOGENOM" id="CLU_009397_1_2_11"/>
<dbReference type="InterPro" id="IPR032291">
    <property type="entry name" value="Abn2_C"/>
</dbReference>
<evidence type="ECO:0000259" key="10">
    <source>
        <dbReference type="Pfam" id="PF16369"/>
    </source>
</evidence>